<name>A0A915KHY2_ROMCU</name>
<keyword evidence="1" id="KW-0472">Membrane</keyword>
<evidence type="ECO:0000313" key="3">
    <source>
        <dbReference type="WBParaSite" id="nRc.2.0.1.t38439-RA"/>
    </source>
</evidence>
<keyword evidence="1" id="KW-1133">Transmembrane helix</keyword>
<evidence type="ECO:0000313" key="2">
    <source>
        <dbReference type="Proteomes" id="UP000887565"/>
    </source>
</evidence>
<sequence length="139" mass="16524">MMSPISNKKVLMYGYPTNITIKDPLKFMTFRPKKFRLTSTDVGAPYHSTLFFGYLAVFGATIFFQINEIKKQKVWKEKRLHNVENYWKRAKANFKRMNGTKDGFVESYLNEFMWREQFGPTLDLAYENLLEQINEKQPC</sequence>
<keyword evidence="2" id="KW-1185">Reference proteome</keyword>
<feature type="transmembrane region" description="Helical" evidence="1">
    <location>
        <begin position="46"/>
        <end position="66"/>
    </location>
</feature>
<protein>
    <submittedName>
        <fullName evidence="3">Uncharacterized protein</fullName>
    </submittedName>
</protein>
<dbReference type="WBParaSite" id="nRc.2.0.1.t38439-RA">
    <property type="protein sequence ID" value="nRc.2.0.1.t38439-RA"/>
    <property type="gene ID" value="nRc.2.0.1.g38439"/>
</dbReference>
<evidence type="ECO:0000256" key="1">
    <source>
        <dbReference type="SAM" id="Phobius"/>
    </source>
</evidence>
<accession>A0A915KHY2</accession>
<dbReference type="AlphaFoldDB" id="A0A915KHY2"/>
<keyword evidence="1" id="KW-0812">Transmembrane</keyword>
<proteinExistence type="predicted"/>
<reference evidence="3" key="1">
    <citation type="submission" date="2022-11" db="UniProtKB">
        <authorList>
            <consortium name="WormBaseParasite"/>
        </authorList>
    </citation>
    <scope>IDENTIFICATION</scope>
</reference>
<organism evidence="2 3">
    <name type="scientific">Romanomermis culicivorax</name>
    <name type="common">Nematode worm</name>
    <dbReference type="NCBI Taxonomy" id="13658"/>
    <lineage>
        <taxon>Eukaryota</taxon>
        <taxon>Metazoa</taxon>
        <taxon>Ecdysozoa</taxon>
        <taxon>Nematoda</taxon>
        <taxon>Enoplea</taxon>
        <taxon>Dorylaimia</taxon>
        <taxon>Mermithida</taxon>
        <taxon>Mermithoidea</taxon>
        <taxon>Mermithidae</taxon>
        <taxon>Romanomermis</taxon>
    </lineage>
</organism>
<dbReference type="Proteomes" id="UP000887565">
    <property type="component" value="Unplaced"/>
</dbReference>